<evidence type="ECO:0000313" key="2">
    <source>
        <dbReference type="Proteomes" id="UP000298138"/>
    </source>
</evidence>
<dbReference type="EMBL" id="ML220117">
    <property type="protein sequence ID" value="TGZ81860.1"/>
    <property type="molecule type" value="Genomic_DNA"/>
</dbReference>
<protein>
    <submittedName>
        <fullName evidence="1">Uncharacterized protein</fullName>
    </submittedName>
</protein>
<gene>
    <name evidence="1" type="ORF">EX30DRAFT_235687</name>
</gene>
<sequence length="150" mass="17457">MSLLRLRWTTHCALKIMTGCRQTMRWLAFSHCPTNFSVYHPQGRRTGKKICLLRETNGLETVETTALAWERMFRALRRYRGSSSRRYPLEQRGPMEITIGFAGCRLFDFSCHNTKRDSALIQNMPTIIADAVLELVTFFTVDILFSFSWP</sequence>
<reference evidence="1 2" key="1">
    <citation type="submission" date="2019-04" db="EMBL/GenBank/DDBJ databases">
        <title>Comparative genomics and transcriptomics to analyze fruiting body development in filamentous ascomycetes.</title>
        <authorList>
            <consortium name="DOE Joint Genome Institute"/>
            <person name="Lutkenhaus R."/>
            <person name="Traeger S."/>
            <person name="Breuer J."/>
            <person name="Kuo A."/>
            <person name="Lipzen A."/>
            <person name="Pangilinan J."/>
            <person name="Dilworth D."/>
            <person name="Sandor L."/>
            <person name="Poggeler S."/>
            <person name="Barry K."/>
            <person name="Grigoriev I.V."/>
            <person name="Nowrousian M."/>
        </authorList>
    </citation>
    <scope>NUCLEOTIDE SEQUENCE [LARGE SCALE GENOMIC DNA]</scope>
    <source>
        <strain evidence="1 2">CBS 389.68</strain>
    </source>
</reference>
<evidence type="ECO:0000313" key="1">
    <source>
        <dbReference type="EMBL" id="TGZ81860.1"/>
    </source>
</evidence>
<organism evidence="1 2">
    <name type="scientific">Ascodesmis nigricans</name>
    <dbReference type="NCBI Taxonomy" id="341454"/>
    <lineage>
        <taxon>Eukaryota</taxon>
        <taxon>Fungi</taxon>
        <taxon>Dikarya</taxon>
        <taxon>Ascomycota</taxon>
        <taxon>Pezizomycotina</taxon>
        <taxon>Pezizomycetes</taxon>
        <taxon>Pezizales</taxon>
        <taxon>Ascodesmidaceae</taxon>
        <taxon>Ascodesmis</taxon>
    </lineage>
</organism>
<dbReference type="Proteomes" id="UP000298138">
    <property type="component" value="Unassembled WGS sequence"/>
</dbReference>
<dbReference type="InParanoid" id="A0A4S2MYP8"/>
<keyword evidence="2" id="KW-1185">Reference proteome</keyword>
<proteinExistence type="predicted"/>
<dbReference type="AlphaFoldDB" id="A0A4S2MYP8"/>
<accession>A0A4S2MYP8</accession>
<name>A0A4S2MYP8_9PEZI</name>